<dbReference type="GO" id="GO:0009432">
    <property type="term" value="P:SOS response"/>
    <property type="evidence" value="ECO:0007669"/>
    <property type="project" value="TreeGrafter"/>
</dbReference>
<evidence type="ECO:0000256" key="11">
    <source>
        <dbReference type="ARBA" id="ARBA00022932"/>
    </source>
</evidence>
<dbReference type="InterPro" id="IPR001126">
    <property type="entry name" value="UmuC"/>
</dbReference>
<evidence type="ECO:0000256" key="9">
    <source>
        <dbReference type="ARBA" id="ARBA00022763"/>
    </source>
</evidence>
<dbReference type="GO" id="GO:0003684">
    <property type="term" value="F:damaged DNA binding"/>
    <property type="evidence" value="ECO:0007669"/>
    <property type="project" value="InterPro"/>
</dbReference>
<dbReference type="InterPro" id="IPR017961">
    <property type="entry name" value="DNA_pol_Y-fam_little_finger"/>
</dbReference>
<gene>
    <name evidence="15" type="primary">dinB</name>
    <name evidence="17" type="ORF">B0I10_1183</name>
</gene>
<dbReference type="RefSeq" id="WP_112087276.1">
    <property type="nucleotide sequence ID" value="NZ_QLSV01000018.1"/>
</dbReference>
<dbReference type="InterPro" id="IPR043502">
    <property type="entry name" value="DNA/RNA_pol_sf"/>
</dbReference>
<dbReference type="GO" id="GO:0003887">
    <property type="term" value="F:DNA-directed DNA polymerase activity"/>
    <property type="evidence" value="ECO:0007669"/>
    <property type="project" value="UniProtKB-UniRule"/>
</dbReference>
<comment type="subcellular location">
    <subcellularLocation>
        <location evidence="1 15">Cytoplasm</location>
    </subcellularLocation>
</comment>
<keyword evidence="12 15" id="KW-0238">DNA-binding</keyword>
<dbReference type="GO" id="GO:0005829">
    <property type="term" value="C:cytosol"/>
    <property type="evidence" value="ECO:0007669"/>
    <property type="project" value="TreeGrafter"/>
</dbReference>
<dbReference type="SUPFAM" id="SSF56672">
    <property type="entry name" value="DNA/RNA polymerases"/>
    <property type="match status" value="1"/>
</dbReference>
<name>A0A328WSV8_9FLAO</name>
<dbReference type="HAMAP" id="MF_01113">
    <property type="entry name" value="DNApol_IV"/>
    <property type="match status" value="1"/>
</dbReference>
<sequence>MSRAIVHMDLDTFFVSCVRLENPQLNGIPLIVGGGERGVVASCSYEARYFGVRSAMPIRMAMQLCPQAKIVKGDMELFSKKSHEVTQIIEENSPLVEKASIDEFYLDITGMDKFYGCYKWTNELIHTITKETGLPISFALSVNKTVSKIATGEGKPNGNLEIPENLVKPFLNPLSIRKIPMLGEVTFNLLSRLGIRNIEKLAETPAEVLQSMIGKNGLEIWKKANGIDNAPVEPYRERKSLSTEHTYLQDTIDIKKVQSLILGMVEKLAYQARAEQWLVSTLVVKIRYANFDTENVQRKIAYTSCDHVLSKIAIELFNKLYNRRMRIRLVGVSFAGLVRGTYQIDMFEDTEEMIALYQAMDKIKNRFGYNAVTRCGGRNITSKAGNIISNPRSQSIIPKAKNTD</sequence>
<dbReference type="Gene3D" id="3.40.1170.60">
    <property type="match status" value="1"/>
</dbReference>
<evidence type="ECO:0000256" key="3">
    <source>
        <dbReference type="ARBA" id="ARBA00022457"/>
    </source>
</evidence>
<keyword evidence="8 15" id="KW-0479">Metal-binding</keyword>
<feature type="binding site" evidence="15">
    <location>
        <position position="9"/>
    </location>
    <ligand>
        <name>Mg(2+)</name>
        <dbReference type="ChEBI" id="CHEBI:18420"/>
    </ligand>
</feature>
<keyword evidence="9 15" id="KW-0227">DNA damage</keyword>
<feature type="site" description="Substrate discrimination" evidence="15">
    <location>
        <position position="14"/>
    </location>
</feature>
<evidence type="ECO:0000259" key="16">
    <source>
        <dbReference type="PROSITE" id="PS50173"/>
    </source>
</evidence>
<comment type="catalytic activity">
    <reaction evidence="14 15">
        <text>DNA(n) + a 2'-deoxyribonucleoside 5'-triphosphate = DNA(n+1) + diphosphate</text>
        <dbReference type="Rhea" id="RHEA:22508"/>
        <dbReference type="Rhea" id="RHEA-COMP:17339"/>
        <dbReference type="Rhea" id="RHEA-COMP:17340"/>
        <dbReference type="ChEBI" id="CHEBI:33019"/>
        <dbReference type="ChEBI" id="CHEBI:61560"/>
        <dbReference type="ChEBI" id="CHEBI:173112"/>
        <dbReference type="EC" id="2.7.7.7"/>
    </reaction>
</comment>
<dbReference type="EMBL" id="QLSV01000018">
    <property type="protein sequence ID" value="RAR46468.1"/>
    <property type="molecule type" value="Genomic_DNA"/>
</dbReference>
<feature type="binding site" evidence="15">
    <location>
        <position position="102"/>
    </location>
    <ligand>
        <name>Mg(2+)</name>
        <dbReference type="ChEBI" id="CHEBI:18420"/>
    </ligand>
</feature>
<evidence type="ECO:0000256" key="10">
    <source>
        <dbReference type="ARBA" id="ARBA00022842"/>
    </source>
</evidence>
<protein>
    <recommendedName>
        <fullName evidence="15">DNA polymerase IV</fullName>
        <shortName evidence="15">Pol IV</shortName>
        <ecNumber evidence="15">2.7.7.7</ecNumber>
    </recommendedName>
</protein>
<comment type="similarity">
    <text evidence="2 15">Belongs to the DNA polymerase type-Y family.</text>
</comment>
<evidence type="ECO:0000256" key="7">
    <source>
        <dbReference type="ARBA" id="ARBA00022705"/>
    </source>
</evidence>
<evidence type="ECO:0000256" key="2">
    <source>
        <dbReference type="ARBA" id="ARBA00010945"/>
    </source>
</evidence>
<feature type="domain" description="UmuC" evidence="16">
    <location>
        <begin position="5"/>
        <end position="183"/>
    </location>
</feature>
<keyword evidence="6 15" id="KW-0548">Nucleotidyltransferase</keyword>
<evidence type="ECO:0000313" key="17">
    <source>
        <dbReference type="EMBL" id="RAR46468.1"/>
    </source>
</evidence>
<dbReference type="GO" id="GO:0006261">
    <property type="term" value="P:DNA-templated DNA replication"/>
    <property type="evidence" value="ECO:0007669"/>
    <property type="project" value="UniProtKB-UniRule"/>
</dbReference>
<keyword evidence="4 15" id="KW-0963">Cytoplasm</keyword>
<dbReference type="GO" id="GO:0006281">
    <property type="term" value="P:DNA repair"/>
    <property type="evidence" value="ECO:0007669"/>
    <property type="project" value="UniProtKB-UniRule"/>
</dbReference>
<dbReference type="OrthoDB" id="9808813at2"/>
<evidence type="ECO:0000256" key="4">
    <source>
        <dbReference type="ARBA" id="ARBA00022490"/>
    </source>
</evidence>
<accession>A0A328WSV8</accession>
<dbReference type="GO" id="GO:0000287">
    <property type="term" value="F:magnesium ion binding"/>
    <property type="evidence" value="ECO:0007669"/>
    <property type="project" value="UniProtKB-UniRule"/>
</dbReference>
<dbReference type="Gene3D" id="3.30.1490.100">
    <property type="entry name" value="DNA polymerase, Y-family, little finger domain"/>
    <property type="match status" value="1"/>
</dbReference>
<evidence type="ECO:0000256" key="13">
    <source>
        <dbReference type="ARBA" id="ARBA00023204"/>
    </source>
</evidence>
<comment type="subunit">
    <text evidence="15">Monomer.</text>
</comment>
<comment type="function">
    <text evidence="15">Poorly processive, error-prone DNA polymerase involved in untargeted mutagenesis. Copies undamaged DNA at stalled replication forks, which arise in vivo from mismatched or misaligned primer ends. These misaligned primers can be extended by PolIV. Exhibits no 3'-5' exonuclease (proofreading) activity. May be involved in translesional synthesis, in conjunction with the beta clamp from PolIII.</text>
</comment>
<dbReference type="EC" id="2.7.7.7" evidence="15"/>
<keyword evidence="10 15" id="KW-0460">Magnesium</keyword>
<comment type="caution">
    <text evidence="17">The sequence shown here is derived from an EMBL/GenBank/DDBJ whole genome shotgun (WGS) entry which is preliminary data.</text>
</comment>
<dbReference type="Gene3D" id="3.30.70.270">
    <property type="match status" value="1"/>
</dbReference>
<keyword evidence="18" id="KW-1185">Reference proteome</keyword>
<dbReference type="InterPro" id="IPR036775">
    <property type="entry name" value="DNA_pol_Y-fam_lit_finger_sf"/>
</dbReference>
<evidence type="ECO:0000256" key="6">
    <source>
        <dbReference type="ARBA" id="ARBA00022695"/>
    </source>
</evidence>
<evidence type="ECO:0000256" key="5">
    <source>
        <dbReference type="ARBA" id="ARBA00022679"/>
    </source>
</evidence>
<evidence type="ECO:0000256" key="14">
    <source>
        <dbReference type="ARBA" id="ARBA00049244"/>
    </source>
</evidence>
<dbReference type="InterPro" id="IPR022880">
    <property type="entry name" value="DNApol_IV"/>
</dbReference>
<keyword evidence="7 15" id="KW-0235">DNA replication</keyword>
<comment type="cofactor">
    <cofactor evidence="15">
        <name>Mg(2+)</name>
        <dbReference type="ChEBI" id="CHEBI:18420"/>
    </cofactor>
    <text evidence="15">Binds 2 magnesium ions per subunit.</text>
</comment>
<dbReference type="Pfam" id="PF11799">
    <property type="entry name" value="IMS_C"/>
    <property type="match status" value="1"/>
</dbReference>
<evidence type="ECO:0000256" key="1">
    <source>
        <dbReference type="ARBA" id="ARBA00004496"/>
    </source>
</evidence>
<organism evidence="17 18">
    <name type="scientific">Flavobacterium lacus</name>
    <dbReference type="NCBI Taxonomy" id="1353778"/>
    <lineage>
        <taxon>Bacteria</taxon>
        <taxon>Pseudomonadati</taxon>
        <taxon>Bacteroidota</taxon>
        <taxon>Flavobacteriia</taxon>
        <taxon>Flavobacteriales</taxon>
        <taxon>Flavobacteriaceae</taxon>
        <taxon>Flavobacterium</taxon>
    </lineage>
</organism>
<keyword evidence="11 15" id="KW-0239">DNA-directed DNA polymerase</keyword>
<dbReference type="Pfam" id="PF00817">
    <property type="entry name" value="IMS"/>
    <property type="match status" value="1"/>
</dbReference>
<dbReference type="Gene3D" id="1.10.150.20">
    <property type="entry name" value="5' to 3' exonuclease, C-terminal subdomain"/>
    <property type="match status" value="1"/>
</dbReference>
<keyword evidence="3 15" id="KW-0515">Mutator protein</keyword>
<dbReference type="CDD" id="cd03586">
    <property type="entry name" value="PolY_Pol_IV_kappa"/>
    <property type="match status" value="1"/>
</dbReference>
<dbReference type="NCBIfam" id="NF002677">
    <property type="entry name" value="PRK02406.1"/>
    <property type="match status" value="1"/>
</dbReference>
<evidence type="ECO:0000313" key="18">
    <source>
        <dbReference type="Proteomes" id="UP000249518"/>
    </source>
</evidence>
<dbReference type="GO" id="GO:0042276">
    <property type="term" value="P:error-prone translesion synthesis"/>
    <property type="evidence" value="ECO:0007669"/>
    <property type="project" value="TreeGrafter"/>
</dbReference>
<dbReference type="FunFam" id="3.40.1170.60:FF:000001">
    <property type="entry name" value="DNA polymerase IV"/>
    <property type="match status" value="1"/>
</dbReference>
<dbReference type="InterPro" id="IPR043128">
    <property type="entry name" value="Rev_trsase/Diguanyl_cyclase"/>
</dbReference>
<dbReference type="AlphaFoldDB" id="A0A328WSV8"/>
<keyword evidence="5 15" id="KW-0808">Transferase</keyword>
<evidence type="ECO:0000256" key="12">
    <source>
        <dbReference type="ARBA" id="ARBA00023125"/>
    </source>
</evidence>
<dbReference type="PANTHER" id="PTHR11076:SF33">
    <property type="entry name" value="DNA POLYMERASE KAPPA"/>
    <property type="match status" value="1"/>
</dbReference>
<proteinExistence type="inferred from homology"/>
<dbReference type="PANTHER" id="PTHR11076">
    <property type="entry name" value="DNA REPAIR POLYMERASE UMUC / TRANSFERASE FAMILY MEMBER"/>
    <property type="match status" value="1"/>
</dbReference>
<dbReference type="Proteomes" id="UP000249518">
    <property type="component" value="Unassembled WGS sequence"/>
</dbReference>
<keyword evidence="13 15" id="KW-0234">DNA repair</keyword>
<dbReference type="PROSITE" id="PS50173">
    <property type="entry name" value="UMUC"/>
    <property type="match status" value="1"/>
</dbReference>
<evidence type="ECO:0000256" key="15">
    <source>
        <dbReference type="HAMAP-Rule" id="MF_01113"/>
    </source>
</evidence>
<dbReference type="SUPFAM" id="SSF100879">
    <property type="entry name" value="Lesion bypass DNA polymerase (Y-family), little finger domain"/>
    <property type="match status" value="1"/>
</dbReference>
<feature type="active site" evidence="15">
    <location>
        <position position="103"/>
    </location>
</feature>
<dbReference type="InterPro" id="IPR050116">
    <property type="entry name" value="DNA_polymerase-Y"/>
</dbReference>
<reference evidence="17 18" key="1">
    <citation type="submission" date="2018-06" db="EMBL/GenBank/DDBJ databases">
        <title>Genomic Encyclopedia of Type Strains, Phase III (KMG-III): the genomes of soil and plant-associated and newly described type strains.</title>
        <authorList>
            <person name="Whitman W."/>
        </authorList>
    </citation>
    <scope>NUCLEOTIDE SEQUENCE [LARGE SCALE GENOMIC DNA]</scope>
    <source>
        <strain evidence="17 18">CGMCC 1.12504</strain>
    </source>
</reference>
<evidence type="ECO:0000256" key="8">
    <source>
        <dbReference type="ARBA" id="ARBA00022723"/>
    </source>
</evidence>